<accession>A0A6C0F529</accession>
<reference evidence="1" key="1">
    <citation type="journal article" date="2020" name="Nature">
        <title>Giant virus diversity and host interactions through global metagenomics.</title>
        <authorList>
            <person name="Schulz F."/>
            <person name="Roux S."/>
            <person name="Paez-Espino D."/>
            <person name="Jungbluth S."/>
            <person name="Walsh D.A."/>
            <person name="Denef V.J."/>
            <person name="McMahon K.D."/>
            <person name="Konstantinidis K.T."/>
            <person name="Eloe-Fadrosh E.A."/>
            <person name="Kyrpides N.C."/>
            <person name="Woyke T."/>
        </authorList>
    </citation>
    <scope>NUCLEOTIDE SEQUENCE</scope>
    <source>
        <strain evidence="1">GVMAG-M-3300009163-63</strain>
    </source>
</reference>
<dbReference type="EMBL" id="MN738998">
    <property type="protein sequence ID" value="QHT34285.1"/>
    <property type="molecule type" value="Genomic_DNA"/>
</dbReference>
<evidence type="ECO:0000313" key="1">
    <source>
        <dbReference type="EMBL" id="QHT34285.1"/>
    </source>
</evidence>
<protein>
    <submittedName>
        <fullName evidence="1">Uncharacterized protein</fullName>
    </submittedName>
</protein>
<organism evidence="1">
    <name type="scientific">viral metagenome</name>
    <dbReference type="NCBI Taxonomy" id="1070528"/>
    <lineage>
        <taxon>unclassified sequences</taxon>
        <taxon>metagenomes</taxon>
        <taxon>organismal metagenomes</taxon>
    </lineage>
</organism>
<dbReference type="AlphaFoldDB" id="A0A6C0F529"/>
<name>A0A6C0F529_9ZZZZ</name>
<proteinExistence type="predicted"/>
<sequence>MAKILHKIFILPSLSKVFKKSSSLQNSILSGRWALDYDGGVQGRKVYWANMDNCGCCHHVDVKIVKNKDRAEDDDDEHILPYII</sequence>